<comment type="caution">
    <text evidence="1">The sequence shown here is derived from an EMBL/GenBank/DDBJ whole genome shotgun (WGS) entry which is preliminary data.</text>
</comment>
<reference evidence="1 2" key="1">
    <citation type="journal article" date="2021" name="Int. J. Syst. Evol. Microbiol.">
        <title>Reticulibacter mediterranei gen. nov., sp. nov., within the new family Reticulibacteraceae fam. nov., and Ktedonospora formicarum gen. nov., sp. nov., Ktedonobacter robiniae sp. nov., Dictyobacter formicarum sp. nov. and Dictyobacter arantiisoli sp. nov., belonging to the class Ktedonobacteria.</title>
        <authorList>
            <person name="Yabe S."/>
            <person name="Zheng Y."/>
            <person name="Wang C.M."/>
            <person name="Sakai Y."/>
            <person name="Abe K."/>
            <person name="Yokota A."/>
            <person name="Donadio S."/>
            <person name="Cavaletti L."/>
            <person name="Monciardini P."/>
        </authorList>
    </citation>
    <scope>NUCLEOTIDE SEQUENCE [LARGE SCALE GENOMIC DNA]</scope>
    <source>
        <strain evidence="1 2">SOSP1-30</strain>
    </source>
</reference>
<evidence type="ECO:0000313" key="2">
    <source>
        <dbReference type="Proteomes" id="UP000654345"/>
    </source>
</evidence>
<dbReference type="RefSeq" id="WP_236038893.1">
    <property type="nucleotide sequence ID" value="NZ_BNJG01000003.1"/>
</dbReference>
<sequence length="637" mass="73035">MLLLAAATETGLLTQLEQALLPPLASACLPLASSAAVRRRLLLTLLFLGAIGLQRTWDLRGYAADGLALLTGRMRAYGYRYTEAFLSQVARADGAERFTDALAWWTTHLWHPIGETEEAEHPYALTCYVDGHRKPVYIDVLLPRGLIGRLDVVLGCRALLLLHDEQGHPLFVTTHRGDQHLTTGAPAFLARYEQHAAHRQLTRMIVDREGMTTEFLASLHAEGRSVVTILQTNQYRDLSSFSDVGTFVPLSTNTHGQVIREVASARITLPREDHPDAPLHLQVALIRDLRRLVPVQPDPEEAELPPRWDTDLPPDERTWWCEGWQATAAPAKETTAKLIPIVTIEETEPIDAVELAQTYIHRWPAQENVIKDYFRPLGLDTNHGFAKVTVENSEVAKRRTHLEQRLTRLKQWAQSAGKHEAQASRRQERLRKTFTSRSKELYQELWAYQCTLEEQEVVDYVLRREIKERKAVADAELEQLRVKEWRAYGRCNAEFRKQERYCKEQREVLHALEEMKAQEKTMYDLDHRKDQVMTVCKVAVANLAMWVRDHYFPPSYAQATWKRLLPFFQLAGTITQDAQTVRVELRPFNDRALNRDLLVLCERVNQASPRLPDGRRLSFTIRSSCCILAEQRMGKIP</sequence>
<dbReference type="EMBL" id="BNJG01000003">
    <property type="protein sequence ID" value="GHO59612.1"/>
    <property type="molecule type" value="Genomic_DNA"/>
</dbReference>
<keyword evidence="2" id="KW-1185">Reference proteome</keyword>
<proteinExistence type="predicted"/>
<dbReference type="Proteomes" id="UP000654345">
    <property type="component" value="Unassembled WGS sequence"/>
</dbReference>
<accession>A0ABQ3V4C2</accession>
<evidence type="ECO:0000313" key="1">
    <source>
        <dbReference type="EMBL" id="GHO59612.1"/>
    </source>
</evidence>
<name>A0ABQ3V4C2_9CHLR</name>
<protein>
    <recommendedName>
        <fullName evidence="3">Transposase IS4-like domain-containing protein</fullName>
    </recommendedName>
</protein>
<organism evidence="1 2">
    <name type="scientific">Ktedonobacter robiniae</name>
    <dbReference type="NCBI Taxonomy" id="2778365"/>
    <lineage>
        <taxon>Bacteria</taxon>
        <taxon>Bacillati</taxon>
        <taxon>Chloroflexota</taxon>
        <taxon>Ktedonobacteria</taxon>
        <taxon>Ktedonobacterales</taxon>
        <taxon>Ktedonobacteraceae</taxon>
        <taxon>Ktedonobacter</taxon>
    </lineage>
</organism>
<evidence type="ECO:0008006" key="3">
    <source>
        <dbReference type="Google" id="ProtNLM"/>
    </source>
</evidence>
<gene>
    <name evidence="1" type="ORF">KSB_80870</name>
</gene>